<dbReference type="EMBL" id="CP128355">
    <property type="protein sequence ID" value="XAF70393.1"/>
    <property type="molecule type" value="Genomic_DNA"/>
</dbReference>
<gene>
    <name evidence="1" type="ORF">QQM35_09995</name>
</gene>
<dbReference type="Proteomes" id="UP001436297">
    <property type="component" value="Chromosome"/>
</dbReference>
<reference evidence="1 2" key="1">
    <citation type="journal article" date="2024" name="Pathogens">
        <title>Staphylococcus hsinchuensis sp. nov., Isolated from Soymilk.</title>
        <authorList>
            <person name="Wang Y.T."/>
            <person name="Lin Y.C."/>
            <person name="Hsieh Y.H."/>
            <person name="Lin Y.T."/>
            <person name="Hamada M."/>
            <person name="Chen C.C."/>
            <person name="Liou J.S."/>
            <person name="Lee A.Y."/>
            <person name="Zhang W.L."/>
            <person name="Chen Y.T."/>
            <person name="Huang C.H."/>
        </authorList>
    </citation>
    <scope>NUCLEOTIDE SEQUENCE [LARGE SCALE GENOMIC DNA]</scope>
    <source>
        <strain evidence="1 2">H164</strain>
    </source>
</reference>
<dbReference type="Pfam" id="PF06338">
    <property type="entry name" value="ComK"/>
    <property type="match status" value="1"/>
</dbReference>
<proteinExistence type="predicted"/>
<sequence length="140" mass="16407">MSQLTKILYFKTVLSYEPLTLCQFTTHQFTYPTTITRTLKYFLETYQLSFDLQCKKAKQLLKIRKLVPLVVSKDIILFPVKTQRAPLQYYINAAAITGITSKGNQTYIFFENTTYIILDVPYTLVYKKWQESLTLSHLLT</sequence>
<dbReference type="InterPro" id="IPR010461">
    <property type="entry name" value="ComK"/>
</dbReference>
<name>A0ABZ3EDA4_9STAP</name>
<accession>A0ABZ3EDA4</accession>
<evidence type="ECO:0000313" key="1">
    <source>
        <dbReference type="EMBL" id="XAF70393.1"/>
    </source>
</evidence>
<dbReference type="RefSeq" id="WP_251519718.1">
    <property type="nucleotide sequence ID" value="NZ_CP128355.1"/>
</dbReference>
<protein>
    <submittedName>
        <fullName evidence="1">Competence protein ComK</fullName>
    </submittedName>
</protein>
<evidence type="ECO:0000313" key="2">
    <source>
        <dbReference type="Proteomes" id="UP001436297"/>
    </source>
</evidence>
<keyword evidence="2" id="KW-1185">Reference proteome</keyword>
<organism evidence="1 2">
    <name type="scientific">Staphylococcus hsinchuensis</name>
    <dbReference type="NCBI Taxonomy" id="3051183"/>
    <lineage>
        <taxon>Bacteria</taxon>
        <taxon>Bacillati</taxon>
        <taxon>Bacillota</taxon>
        <taxon>Bacilli</taxon>
        <taxon>Bacillales</taxon>
        <taxon>Staphylococcaceae</taxon>
        <taxon>Staphylococcus</taxon>
    </lineage>
</organism>